<evidence type="ECO:0000313" key="3">
    <source>
        <dbReference type="Proteomes" id="UP000827549"/>
    </source>
</evidence>
<dbReference type="GO" id="GO:0016616">
    <property type="term" value="F:oxidoreductase activity, acting on the CH-OH group of donors, NAD or NADP as acceptor"/>
    <property type="evidence" value="ECO:0007669"/>
    <property type="project" value="InterPro"/>
</dbReference>
<gene>
    <name evidence="2" type="ORF">LOC62_01G001569</name>
</gene>
<evidence type="ECO:0000259" key="1">
    <source>
        <dbReference type="Pfam" id="PF00389"/>
    </source>
</evidence>
<proteinExistence type="predicted"/>
<dbReference type="Gene3D" id="3.40.50.720">
    <property type="entry name" value="NAD(P)-binding Rossmann-like Domain"/>
    <property type="match status" value="1"/>
</dbReference>
<reference evidence="2" key="1">
    <citation type="submission" date="2023-10" db="EMBL/GenBank/DDBJ databases">
        <authorList>
            <person name="Noh H."/>
        </authorList>
    </citation>
    <scope>NUCLEOTIDE SEQUENCE</scope>
    <source>
        <strain evidence="2">DUCC4014</strain>
    </source>
</reference>
<dbReference type="Proteomes" id="UP000827549">
    <property type="component" value="Chromosome 1"/>
</dbReference>
<dbReference type="Pfam" id="PF00389">
    <property type="entry name" value="2-Hacid_dh"/>
    <property type="match status" value="1"/>
</dbReference>
<dbReference type="SUPFAM" id="SSF52283">
    <property type="entry name" value="Formate/glycerate dehydrogenase catalytic domain-like"/>
    <property type="match status" value="1"/>
</dbReference>
<sequence length="208" mass="21256">MMSLLAPPPNPFSFALDAYADAGFPHPAGRPNEPVVVALDAFDATGTAYLRALFPRLRPAGSLHDAEGLLVLSSPVTAHDMAMAPKLRWIVAHTTDNIDLAAAKAAGVAVRCVTGSNVGGCTRSHAVAEGAEQPDNQLTHTQQAGLVAEVALGLVCSAAGTLLDLIDRQIRPGGLGLRSTIAAASDLLTDKVFGVVGGGACGFLAARK</sequence>
<protein>
    <recommendedName>
        <fullName evidence="1">D-isomer specific 2-hydroxyacid dehydrogenase catalytic domain-containing protein</fullName>
    </recommendedName>
</protein>
<name>A0AAF1BHT8_9TREE</name>
<keyword evidence="3" id="KW-1185">Reference proteome</keyword>
<dbReference type="RefSeq" id="XP_062624047.1">
    <property type="nucleotide sequence ID" value="XM_062768063.1"/>
</dbReference>
<accession>A0AAF1BHT8</accession>
<dbReference type="GO" id="GO:0051287">
    <property type="term" value="F:NAD binding"/>
    <property type="evidence" value="ECO:0007669"/>
    <property type="project" value="InterPro"/>
</dbReference>
<dbReference type="AlphaFoldDB" id="A0AAF1BHT8"/>
<dbReference type="InterPro" id="IPR006139">
    <property type="entry name" value="D-isomer_2_OHA_DH_cat_dom"/>
</dbReference>
<evidence type="ECO:0000313" key="2">
    <source>
        <dbReference type="EMBL" id="WOO78015.1"/>
    </source>
</evidence>
<dbReference type="GeneID" id="87804824"/>
<organism evidence="2 3">
    <name type="scientific">Vanrija pseudolonga</name>
    <dbReference type="NCBI Taxonomy" id="143232"/>
    <lineage>
        <taxon>Eukaryota</taxon>
        <taxon>Fungi</taxon>
        <taxon>Dikarya</taxon>
        <taxon>Basidiomycota</taxon>
        <taxon>Agaricomycotina</taxon>
        <taxon>Tremellomycetes</taxon>
        <taxon>Trichosporonales</taxon>
        <taxon>Trichosporonaceae</taxon>
        <taxon>Vanrija</taxon>
    </lineage>
</organism>
<feature type="domain" description="D-isomer specific 2-hydroxyacid dehydrogenase catalytic" evidence="1">
    <location>
        <begin position="63"/>
        <end position="118"/>
    </location>
</feature>
<dbReference type="EMBL" id="CP086714">
    <property type="protein sequence ID" value="WOO78015.1"/>
    <property type="molecule type" value="Genomic_DNA"/>
</dbReference>